<evidence type="ECO:0008006" key="5">
    <source>
        <dbReference type="Google" id="ProtNLM"/>
    </source>
</evidence>
<evidence type="ECO:0000313" key="3">
    <source>
        <dbReference type="EnsemblFungi" id="PTTG_27566-t43_1-p1"/>
    </source>
</evidence>
<accession>A0A180GJA1</accession>
<evidence type="ECO:0000313" key="2">
    <source>
        <dbReference type="EMBL" id="OAV92604.1"/>
    </source>
</evidence>
<dbReference type="AlphaFoldDB" id="A0A180GJA1"/>
<protein>
    <recommendedName>
        <fullName evidence="5">Secreted protein</fullName>
    </recommendedName>
</protein>
<dbReference type="EnsemblFungi" id="PTTG_27566-t43_1">
    <property type="protein sequence ID" value="PTTG_27566-t43_1-p1"/>
    <property type="gene ID" value="PTTG_27566"/>
</dbReference>
<feature type="signal peptide" evidence="1">
    <location>
        <begin position="1"/>
        <end position="19"/>
    </location>
</feature>
<evidence type="ECO:0000313" key="4">
    <source>
        <dbReference type="Proteomes" id="UP000005240"/>
    </source>
</evidence>
<reference evidence="3" key="4">
    <citation type="submission" date="2025-05" db="UniProtKB">
        <authorList>
            <consortium name="EnsemblFungi"/>
        </authorList>
    </citation>
    <scope>IDENTIFICATION</scope>
    <source>
        <strain evidence="3">isolate 1-1 / race 1 (BBBD)</strain>
    </source>
</reference>
<evidence type="ECO:0000256" key="1">
    <source>
        <dbReference type="SAM" id="SignalP"/>
    </source>
</evidence>
<dbReference type="Proteomes" id="UP000005240">
    <property type="component" value="Unassembled WGS sequence"/>
</dbReference>
<reference evidence="2" key="1">
    <citation type="submission" date="2009-11" db="EMBL/GenBank/DDBJ databases">
        <authorList>
            <consortium name="The Broad Institute Genome Sequencing Platform"/>
            <person name="Ward D."/>
            <person name="Feldgarden M."/>
            <person name="Earl A."/>
            <person name="Young S.K."/>
            <person name="Zeng Q."/>
            <person name="Koehrsen M."/>
            <person name="Alvarado L."/>
            <person name="Berlin A."/>
            <person name="Bochicchio J."/>
            <person name="Borenstein D."/>
            <person name="Chapman S.B."/>
            <person name="Chen Z."/>
            <person name="Engels R."/>
            <person name="Freedman E."/>
            <person name="Gellesch M."/>
            <person name="Goldberg J."/>
            <person name="Griggs A."/>
            <person name="Gujja S."/>
            <person name="Heilman E."/>
            <person name="Heiman D."/>
            <person name="Hepburn T."/>
            <person name="Howarth C."/>
            <person name="Jen D."/>
            <person name="Larson L."/>
            <person name="Lewis B."/>
            <person name="Mehta T."/>
            <person name="Park D."/>
            <person name="Pearson M."/>
            <person name="Roberts A."/>
            <person name="Saif S."/>
            <person name="Shea T."/>
            <person name="Shenoy N."/>
            <person name="Sisk P."/>
            <person name="Stolte C."/>
            <person name="Sykes S."/>
            <person name="Thomson T."/>
            <person name="Walk T."/>
            <person name="White J."/>
            <person name="Yandava C."/>
            <person name="Izard J."/>
            <person name="Baranova O.V."/>
            <person name="Blanton J.M."/>
            <person name="Tanner A.C."/>
            <person name="Dewhirst F.E."/>
            <person name="Haas B."/>
            <person name="Nusbaum C."/>
            <person name="Birren B."/>
        </authorList>
    </citation>
    <scope>NUCLEOTIDE SEQUENCE [LARGE SCALE GENOMIC DNA]</scope>
    <source>
        <strain evidence="2">1-1 BBBD Race 1</strain>
    </source>
</reference>
<proteinExistence type="predicted"/>
<feature type="chain" id="PRO_5008109960" description="Secreted protein" evidence="1">
    <location>
        <begin position="20"/>
        <end position="216"/>
    </location>
</feature>
<gene>
    <name evidence="2" type="ORF">PTTG_27566</name>
</gene>
<name>A0A180GJA1_PUCT1</name>
<sequence length="216" mass="23566">MNRLAIVLFLALSLAVANATIHTMCFDYFLKKDKCINGAAGPNIRCGAKAKPHPKPVSTFVLQGPSKKTRTSGKALERRYDTNEDVLIMASGEGICGRYDSEKQDGVCLWSGPEQDHPTIHTAGWLNSLKTSNCGKQVYIQRRGSKKVFYVPVLDGCGFHKTKVEEGCFEIGVTHSLAKKLAIHPNELGPHPTALVGGFTWDFNNLDGKNPRAGPV</sequence>
<dbReference type="EMBL" id="ADAS02000061">
    <property type="protein sequence ID" value="OAV92604.1"/>
    <property type="molecule type" value="Genomic_DNA"/>
</dbReference>
<reference evidence="2" key="2">
    <citation type="submission" date="2016-05" db="EMBL/GenBank/DDBJ databases">
        <title>Comparative analysis highlights variable genome content of wheat rusts and divergence of the mating loci.</title>
        <authorList>
            <person name="Cuomo C.A."/>
            <person name="Bakkeren G."/>
            <person name="Szabo L."/>
            <person name="Khalil H."/>
            <person name="Joly D."/>
            <person name="Goldberg J."/>
            <person name="Young S."/>
            <person name="Zeng Q."/>
            <person name="Fellers J."/>
        </authorList>
    </citation>
    <scope>NUCLEOTIDE SEQUENCE [LARGE SCALE GENOMIC DNA]</scope>
    <source>
        <strain evidence="2">1-1 BBBD Race 1</strain>
    </source>
</reference>
<keyword evidence="1" id="KW-0732">Signal</keyword>
<reference evidence="3 4" key="3">
    <citation type="journal article" date="2017" name="G3 (Bethesda)">
        <title>Comparative analysis highlights variable genome content of wheat rusts and divergence of the mating loci.</title>
        <authorList>
            <person name="Cuomo C.A."/>
            <person name="Bakkeren G."/>
            <person name="Khalil H.B."/>
            <person name="Panwar V."/>
            <person name="Joly D."/>
            <person name="Linning R."/>
            <person name="Sakthikumar S."/>
            <person name="Song X."/>
            <person name="Adiconis X."/>
            <person name="Fan L."/>
            <person name="Goldberg J.M."/>
            <person name="Levin J.Z."/>
            <person name="Young S."/>
            <person name="Zeng Q."/>
            <person name="Anikster Y."/>
            <person name="Bruce M."/>
            <person name="Wang M."/>
            <person name="Yin C."/>
            <person name="McCallum B."/>
            <person name="Szabo L.J."/>
            <person name="Hulbert S."/>
            <person name="Chen X."/>
            <person name="Fellers J.P."/>
        </authorList>
    </citation>
    <scope>NUCLEOTIDE SEQUENCE</scope>
    <source>
        <strain evidence="3">isolate 1-1 / race 1 (BBBD)</strain>
        <strain evidence="4">Isolate 1-1 / race 1 (BBBD)</strain>
    </source>
</reference>
<dbReference type="OrthoDB" id="2499360at2759"/>
<dbReference type="VEuPathDB" id="FungiDB:PTTG_27566"/>
<keyword evidence="4" id="KW-1185">Reference proteome</keyword>
<organism evidence="2">
    <name type="scientific">Puccinia triticina (isolate 1-1 / race 1 (BBBD))</name>
    <name type="common">Brown leaf rust fungus</name>
    <dbReference type="NCBI Taxonomy" id="630390"/>
    <lineage>
        <taxon>Eukaryota</taxon>
        <taxon>Fungi</taxon>
        <taxon>Dikarya</taxon>
        <taxon>Basidiomycota</taxon>
        <taxon>Pucciniomycotina</taxon>
        <taxon>Pucciniomycetes</taxon>
        <taxon>Pucciniales</taxon>
        <taxon>Pucciniaceae</taxon>
        <taxon>Puccinia</taxon>
    </lineage>
</organism>